<protein>
    <submittedName>
        <fullName evidence="2">Class I SAM-dependent methyltransferase</fullName>
    </submittedName>
</protein>
<reference evidence="2 3" key="1">
    <citation type="journal article" date="2019" name="Int. J. Syst. Evol. Microbiol.">
        <title>The Global Catalogue of Microorganisms (GCM) 10K type strain sequencing project: providing services to taxonomists for standard genome sequencing and annotation.</title>
        <authorList>
            <consortium name="The Broad Institute Genomics Platform"/>
            <consortium name="The Broad Institute Genome Sequencing Center for Infectious Disease"/>
            <person name="Wu L."/>
            <person name="Ma J."/>
        </authorList>
    </citation>
    <scope>NUCLEOTIDE SEQUENCE [LARGE SCALE GENOMIC DNA]</scope>
    <source>
        <strain evidence="2 3">JCM 15896</strain>
    </source>
</reference>
<dbReference type="SUPFAM" id="SSF53335">
    <property type="entry name" value="S-adenosyl-L-methionine-dependent methyltransferases"/>
    <property type="match status" value="1"/>
</dbReference>
<keyword evidence="1" id="KW-0732">Signal</keyword>
<organism evidence="2 3">
    <name type="scientific">Aliiglaciecola litoralis</name>
    <dbReference type="NCBI Taxonomy" id="582857"/>
    <lineage>
        <taxon>Bacteria</taxon>
        <taxon>Pseudomonadati</taxon>
        <taxon>Pseudomonadota</taxon>
        <taxon>Gammaproteobacteria</taxon>
        <taxon>Alteromonadales</taxon>
        <taxon>Alteromonadaceae</taxon>
        <taxon>Aliiglaciecola</taxon>
    </lineage>
</organism>
<dbReference type="Proteomes" id="UP001500359">
    <property type="component" value="Unassembled WGS sequence"/>
</dbReference>
<dbReference type="PIRSF" id="PIRSF031679">
    <property type="entry name" value="Mtase_Alr7345_prd"/>
    <property type="match status" value="1"/>
</dbReference>
<evidence type="ECO:0000313" key="3">
    <source>
        <dbReference type="Proteomes" id="UP001500359"/>
    </source>
</evidence>
<keyword evidence="3" id="KW-1185">Reference proteome</keyword>
<accession>A0ABN1LE49</accession>
<comment type="caution">
    <text evidence="2">The sequence shown here is derived from an EMBL/GenBank/DDBJ whole genome shotgun (WGS) entry which is preliminary data.</text>
</comment>
<dbReference type="Gene3D" id="3.40.50.150">
    <property type="entry name" value="Vaccinia Virus protein VP39"/>
    <property type="match status" value="1"/>
</dbReference>
<keyword evidence="2" id="KW-0489">Methyltransferase</keyword>
<dbReference type="InterPro" id="IPR029063">
    <property type="entry name" value="SAM-dependent_MTases_sf"/>
</dbReference>
<dbReference type="PROSITE" id="PS51257">
    <property type="entry name" value="PROKAR_LIPOPROTEIN"/>
    <property type="match status" value="1"/>
</dbReference>
<evidence type="ECO:0000256" key="1">
    <source>
        <dbReference type="SAM" id="SignalP"/>
    </source>
</evidence>
<keyword evidence="2" id="KW-0808">Transferase</keyword>
<name>A0ABN1LE49_9ALTE</name>
<dbReference type="InterPro" id="IPR016980">
    <property type="entry name" value="S-AdoMet-dep_MeTrfase_Alr7345"/>
</dbReference>
<sequence>MTPFTVKLIAAVAVIVLSSCSTQYQNTSKSYVNEIKAAVEARTPEQQARDKHRHPIQTLALFQVEPGMTVAEALPGGGWYTQILANYLGPKGKLYGINYADDMWPRFGFFDQATIDNFVSRTAAFNTMVNGFTDNGIETQGFTFATHPKELEGTVDRVLAIRALHNLNRFESEAGTMTQALKVMYALLKNDGMVGVVQHRLPESASDEAADGRRGYLKESTVIQAFENAGFVLVSKSEINANPNDNPGPSDIVWRLPPSLNGVGDDETKKSAMQAIGESDRMTLLFKKK</sequence>
<dbReference type="RefSeq" id="WP_343857022.1">
    <property type="nucleotide sequence ID" value="NZ_BAAAFD010000002.1"/>
</dbReference>
<dbReference type="GO" id="GO:0008168">
    <property type="term" value="F:methyltransferase activity"/>
    <property type="evidence" value="ECO:0007669"/>
    <property type="project" value="UniProtKB-KW"/>
</dbReference>
<gene>
    <name evidence="2" type="ORF">GCM10009114_09340</name>
</gene>
<feature type="chain" id="PRO_5045704501" evidence="1">
    <location>
        <begin position="25"/>
        <end position="289"/>
    </location>
</feature>
<evidence type="ECO:0000313" key="2">
    <source>
        <dbReference type="EMBL" id="GAA0854249.1"/>
    </source>
</evidence>
<dbReference type="EMBL" id="BAAAFD010000002">
    <property type="protein sequence ID" value="GAA0854249.1"/>
    <property type="molecule type" value="Genomic_DNA"/>
</dbReference>
<dbReference type="GO" id="GO:0032259">
    <property type="term" value="P:methylation"/>
    <property type="evidence" value="ECO:0007669"/>
    <property type="project" value="UniProtKB-KW"/>
</dbReference>
<proteinExistence type="predicted"/>
<feature type="signal peptide" evidence="1">
    <location>
        <begin position="1"/>
        <end position="24"/>
    </location>
</feature>